<sequence>MEIETLELHKLLDSSPESNELPNVYDINESNSKTRSKKFLVVKANEADDSNSPLIPEWDFTNDYLSEENRTQHPLDATLASLEDDDVFSDEILKEFKKYRELEGQDTITSLSNNVYQRQLAKIRRKASIRSSETANSYDPLDRKKNSDPENSISSQITSLKSIFKSQESLFSRRSVKLFDSISTYVQDGSKSSVKHASNYSPNPTAELSVSNQNLNRQKRTTPEPSEKIKDSSTTNISKSDQVFEVFQNCITNTEQIDQDMLDKFVSTYKILQIKYQNKKDTNRRICLFAELLVFVVIIMLTIWFGKTVITQIQVIQMYSEASMQKFLPNLDLNNSNASMNYSTISLKK</sequence>
<feature type="compositionally biased region" description="Polar residues" evidence="1">
    <location>
        <begin position="191"/>
        <end position="216"/>
    </location>
</feature>
<accession>A0A3M7PDA2</accession>
<feature type="region of interest" description="Disordered" evidence="1">
    <location>
        <begin position="126"/>
        <end position="153"/>
    </location>
</feature>
<feature type="region of interest" description="Disordered" evidence="1">
    <location>
        <begin position="191"/>
        <end position="235"/>
    </location>
</feature>
<dbReference type="EMBL" id="REGN01011662">
    <property type="protein sequence ID" value="RMZ97075.1"/>
    <property type="molecule type" value="Genomic_DNA"/>
</dbReference>
<dbReference type="OrthoDB" id="10536622at2759"/>
<feature type="transmembrane region" description="Helical" evidence="2">
    <location>
        <begin position="286"/>
        <end position="306"/>
    </location>
</feature>
<evidence type="ECO:0000256" key="2">
    <source>
        <dbReference type="SAM" id="Phobius"/>
    </source>
</evidence>
<gene>
    <name evidence="3" type="ORF">BpHYR1_024223</name>
</gene>
<organism evidence="3 4">
    <name type="scientific">Brachionus plicatilis</name>
    <name type="common">Marine rotifer</name>
    <name type="synonym">Brachionus muelleri</name>
    <dbReference type="NCBI Taxonomy" id="10195"/>
    <lineage>
        <taxon>Eukaryota</taxon>
        <taxon>Metazoa</taxon>
        <taxon>Spiralia</taxon>
        <taxon>Gnathifera</taxon>
        <taxon>Rotifera</taxon>
        <taxon>Eurotatoria</taxon>
        <taxon>Monogononta</taxon>
        <taxon>Pseudotrocha</taxon>
        <taxon>Ploima</taxon>
        <taxon>Brachionidae</taxon>
        <taxon>Brachionus</taxon>
    </lineage>
</organism>
<comment type="caution">
    <text evidence="3">The sequence shown here is derived from an EMBL/GenBank/DDBJ whole genome shotgun (WGS) entry which is preliminary data.</text>
</comment>
<proteinExistence type="predicted"/>
<reference evidence="3 4" key="1">
    <citation type="journal article" date="2018" name="Sci. Rep.">
        <title>Genomic signatures of local adaptation to the degree of environmental predictability in rotifers.</title>
        <authorList>
            <person name="Franch-Gras L."/>
            <person name="Hahn C."/>
            <person name="Garcia-Roger E.M."/>
            <person name="Carmona M.J."/>
            <person name="Serra M."/>
            <person name="Gomez A."/>
        </authorList>
    </citation>
    <scope>NUCLEOTIDE SEQUENCE [LARGE SCALE GENOMIC DNA]</scope>
    <source>
        <strain evidence="3">HYR1</strain>
    </source>
</reference>
<feature type="compositionally biased region" description="Basic and acidic residues" evidence="1">
    <location>
        <begin position="221"/>
        <end position="231"/>
    </location>
</feature>
<keyword evidence="4" id="KW-1185">Reference proteome</keyword>
<keyword evidence="2" id="KW-0812">Transmembrane</keyword>
<dbReference type="Proteomes" id="UP000276133">
    <property type="component" value="Unassembled WGS sequence"/>
</dbReference>
<name>A0A3M7PDA2_BRAPC</name>
<evidence type="ECO:0000313" key="4">
    <source>
        <dbReference type="Proteomes" id="UP000276133"/>
    </source>
</evidence>
<keyword evidence="2" id="KW-1133">Transmembrane helix</keyword>
<keyword evidence="2" id="KW-0472">Membrane</keyword>
<evidence type="ECO:0000313" key="3">
    <source>
        <dbReference type="EMBL" id="RMZ97075.1"/>
    </source>
</evidence>
<evidence type="ECO:0000256" key="1">
    <source>
        <dbReference type="SAM" id="MobiDB-lite"/>
    </source>
</evidence>
<dbReference type="AlphaFoldDB" id="A0A3M7PDA2"/>
<protein>
    <submittedName>
        <fullName evidence="3">Uncharacterized protein</fullName>
    </submittedName>
</protein>